<proteinExistence type="predicted"/>
<evidence type="ECO:0000256" key="1">
    <source>
        <dbReference type="ARBA" id="ARBA00004251"/>
    </source>
</evidence>
<evidence type="ECO:0000256" key="8">
    <source>
        <dbReference type="ARBA" id="ARBA00022737"/>
    </source>
</evidence>
<dbReference type="AlphaFoldDB" id="A0A8C7XWV5"/>
<keyword evidence="5 20" id="KW-0812">Transmembrane</keyword>
<reference evidence="24" key="1">
    <citation type="submission" date="2025-08" db="UniProtKB">
        <authorList>
            <consortium name="Ensembl"/>
        </authorList>
    </citation>
    <scope>IDENTIFICATION</scope>
</reference>
<evidence type="ECO:0000256" key="2">
    <source>
        <dbReference type="ARBA" id="ARBA00004285"/>
    </source>
</evidence>
<dbReference type="SMART" id="SM00208">
    <property type="entry name" value="TNFR"/>
    <property type="match status" value="3"/>
</dbReference>
<dbReference type="GO" id="GO:0005031">
    <property type="term" value="F:tumor necrosis factor receptor activity"/>
    <property type="evidence" value="ECO:0007669"/>
    <property type="project" value="TreeGrafter"/>
</dbReference>
<evidence type="ECO:0000313" key="24">
    <source>
        <dbReference type="Ensembl" id="ENSOSIP00000019900.1"/>
    </source>
</evidence>
<evidence type="ECO:0000313" key="25">
    <source>
        <dbReference type="Proteomes" id="UP000694383"/>
    </source>
</evidence>
<evidence type="ECO:0000259" key="22">
    <source>
        <dbReference type="PROSITE" id="PS50017"/>
    </source>
</evidence>
<dbReference type="PANTHER" id="PTHR46874">
    <property type="entry name" value="TUMOR NECROSIS FACTOR RECEPTOR SUPERFAMILY MEMBER 6"/>
    <property type="match status" value="1"/>
</dbReference>
<keyword evidence="7 21" id="KW-0732">Signal</keyword>
<feature type="transmembrane region" description="Helical" evidence="20">
    <location>
        <begin position="170"/>
        <end position="192"/>
    </location>
</feature>
<dbReference type="CDD" id="cd08316">
    <property type="entry name" value="Death_FAS_TNFRSF6"/>
    <property type="match status" value="1"/>
</dbReference>
<dbReference type="InterPro" id="IPR001368">
    <property type="entry name" value="TNFR/NGFR_Cys_rich_reg"/>
</dbReference>
<dbReference type="Pfam" id="PF00531">
    <property type="entry name" value="Death"/>
    <property type="match status" value="1"/>
</dbReference>
<feature type="repeat" description="TNFR-Cys" evidence="19">
    <location>
        <begin position="74"/>
        <end position="118"/>
    </location>
</feature>
<dbReference type="GO" id="GO:0097527">
    <property type="term" value="P:necroptotic signaling pathway"/>
    <property type="evidence" value="ECO:0007669"/>
    <property type="project" value="TreeGrafter"/>
</dbReference>
<feature type="repeat" description="TNFR-Cys" evidence="19">
    <location>
        <begin position="119"/>
        <end position="159"/>
    </location>
</feature>
<evidence type="ECO:0000256" key="7">
    <source>
        <dbReference type="ARBA" id="ARBA00022729"/>
    </source>
</evidence>
<dbReference type="InterPro" id="IPR034055">
    <property type="entry name" value="TNFRSF6_N_teleost"/>
</dbReference>
<dbReference type="GO" id="GO:0031265">
    <property type="term" value="C:CD95 death-inducing signaling complex"/>
    <property type="evidence" value="ECO:0007669"/>
    <property type="project" value="TreeGrafter"/>
</dbReference>
<dbReference type="GO" id="GO:0006955">
    <property type="term" value="P:immune response"/>
    <property type="evidence" value="ECO:0007669"/>
    <property type="project" value="InterPro"/>
</dbReference>
<organism evidence="24 25">
    <name type="scientific">Oryzias sinensis</name>
    <name type="common">Chinese medaka</name>
    <dbReference type="NCBI Taxonomy" id="183150"/>
    <lineage>
        <taxon>Eukaryota</taxon>
        <taxon>Metazoa</taxon>
        <taxon>Chordata</taxon>
        <taxon>Craniata</taxon>
        <taxon>Vertebrata</taxon>
        <taxon>Euteleostomi</taxon>
        <taxon>Actinopterygii</taxon>
        <taxon>Neopterygii</taxon>
        <taxon>Teleostei</taxon>
        <taxon>Neoteleostei</taxon>
        <taxon>Acanthomorphata</taxon>
        <taxon>Ovalentaria</taxon>
        <taxon>Atherinomorphae</taxon>
        <taxon>Beloniformes</taxon>
        <taxon>Adrianichthyidae</taxon>
        <taxon>Oryziinae</taxon>
        <taxon>Oryzias</taxon>
    </lineage>
</organism>
<dbReference type="GO" id="GO:0097049">
    <property type="term" value="P:motor neuron apoptotic process"/>
    <property type="evidence" value="ECO:0007669"/>
    <property type="project" value="TreeGrafter"/>
</dbReference>
<evidence type="ECO:0000256" key="17">
    <source>
        <dbReference type="ARBA" id="ARBA00032338"/>
    </source>
</evidence>
<feature type="domain" description="TNFR-Cys" evidence="23">
    <location>
        <begin position="119"/>
        <end position="159"/>
    </location>
</feature>
<dbReference type="GO" id="GO:0043066">
    <property type="term" value="P:negative regulation of apoptotic process"/>
    <property type="evidence" value="ECO:0007669"/>
    <property type="project" value="TreeGrafter"/>
</dbReference>
<evidence type="ECO:0000256" key="19">
    <source>
        <dbReference type="PROSITE-ProRule" id="PRU00206"/>
    </source>
</evidence>
<keyword evidence="8" id="KW-0677">Repeat</keyword>
<keyword evidence="4" id="KW-1003">Cell membrane</keyword>
<dbReference type="GO" id="GO:0032872">
    <property type="term" value="P:regulation of stress-activated MAPK cascade"/>
    <property type="evidence" value="ECO:0007669"/>
    <property type="project" value="TreeGrafter"/>
</dbReference>
<evidence type="ECO:0000256" key="4">
    <source>
        <dbReference type="ARBA" id="ARBA00022475"/>
    </source>
</evidence>
<evidence type="ECO:0000256" key="15">
    <source>
        <dbReference type="ARBA" id="ARBA00023288"/>
    </source>
</evidence>
<comment type="caution">
    <text evidence="19">Lacks conserved residue(s) required for the propagation of feature annotation.</text>
</comment>
<dbReference type="PROSITE" id="PS50050">
    <property type="entry name" value="TNFR_NGFR_2"/>
    <property type="match status" value="2"/>
</dbReference>
<protein>
    <recommendedName>
        <fullName evidence="3">Tumor necrosis factor receptor superfamily member 6</fullName>
    </recommendedName>
    <alternativeName>
        <fullName evidence="17">Apo-1 antigen</fullName>
    </alternativeName>
    <alternativeName>
        <fullName evidence="18">Apoptosis-mediating surface antigen FAS</fullName>
    </alternativeName>
    <alternativeName>
        <fullName evidence="16">FASLG receptor</fullName>
    </alternativeName>
</protein>
<sequence>MATTGLKYRWIYFLLLAIGTLVTSAITDDPNAGKNEVCADGTYQHNGKTCCLCAPGQKVLKHCTDSPTNGECVFCEEGKTYREEPNSQTTCEACDSCSHPNANLEVVERCTTSRNAKCGCQKGYYCDSEKGSCVVCQSCDKCESTGIKIACNGTSNTVCNESQGISGGTIAGIVIAVLLILAILVTGGVIWWKKTRSIASIVSHCFFFASQELEYLNEVDIKPHLADIAQILGWKDMVYIARKSKMLDTTIDSCQLNHPNDTEESTVELLQKWSEIKGRTGVRSLVQMLNASRKQDKKERILKLIKNDTNNECSNPV</sequence>
<evidence type="ECO:0000256" key="5">
    <source>
        <dbReference type="ARBA" id="ARBA00022692"/>
    </source>
</evidence>
<accession>A0A8C7XWV5</accession>
<evidence type="ECO:0000256" key="11">
    <source>
        <dbReference type="ARBA" id="ARBA00023136"/>
    </source>
</evidence>
<evidence type="ECO:0000256" key="16">
    <source>
        <dbReference type="ARBA" id="ARBA00030181"/>
    </source>
</evidence>
<keyword evidence="9" id="KW-0112">Calmodulin-binding</keyword>
<dbReference type="PROSITE" id="PS50017">
    <property type="entry name" value="DEATH_DOMAIN"/>
    <property type="match status" value="1"/>
</dbReference>
<dbReference type="InterPro" id="IPR011029">
    <property type="entry name" value="DEATH-like_dom_sf"/>
</dbReference>
<dbReference type="Pfam" id="PF00020">
    <property type="entry name" value="TNFR_c6"/>
    <property type="match status" value="2"/>
</dbReference>
<feature type="chain" id="PRO_5034124782" description="Tumor necrosis factor receptor superfamily member 6" evidence="21">
    <location>
        <begin position="26"/>
        <end position="317"/>
    </location>
</feature>
<evidence type="ECO:0000256" key="21">
    <source>
        <dbReference type="SAM" id="SignalP"/>
    </source>
</evidence>
<evidence type="ECO:0000256" key="12">
    <source>
        <dbReference type="ARBA" id="ARBA00023139"/>
    </source>
</evidence>
<dbReference type="PANTHER" id="PTHR46874:SF1">
    <property type="entry name" value="TUMOR NECROSIS FACTOR RECEPTOR SUPERFAMILY MEMBER 6"/>
    <property type="match status" value="1"/>
</dbReference>
<keyword evidence="13" id="KW-1015">Disulfide bond</keyword>
<reference evidence="24" key="2">
    <citation type="submission" date="2025-09" db="UniProtKB">
        <authorList>
            <consortium name="Ensembl"/>
        </authorList>
    </citation>
    <scope>IDENTIFICATION</scope>
</reference>
<keyword evidence="15" id="KW-0449">Lipoprotein</keyword>
<dbReference type="GO" id="GO:0097192">
    <property type="term" value="P:extrinsic apoptotic signaling pathway in absence of ligand"/>
    <property type="evidence" value="ECO:0007669"/>
    <property type="project" value="TreeGrafter"/>
</dbReference>
<keyword evidence="10 20" id="KW-1133">Transmembrane helix</keyword>
<keyword evidence="11 20" id="KW-0472">Membrane</keyword>
<dbReference type="GO" id="GO:0045121">
    <property type="term" value="C:membrane raft"/>
    <property type="evidence" value="ECO:0007669"/>
    <property type="project" value="UniProtKB-SubCell"/>
</dbReference>
<evidence type="ECO:0000256" key="6">
    <source>
        <dbReference type="ARBA" id="ARBA00022703"/>
    </source>
</evidence>
<evidence type="ECO:0000256" key="3">
    <source>
        <dbReference type="ARBA" id="ARBA00015761"/>
    </source>
</evidence>
<evidence type="ECO:0000256" key="13">
    <source>
        <dbReference type="ARBA" id="ARBA00023157"/>
    </source>
</evidence>
<feature type="domain" description="Death" evidence="22">
    <location>
        <begin position="240"/>
        <end position="305"/>
    </location>
</feature>
<dbReference type="SUPFAM" id="SSF47986">
    <property type="entry name" value="DEATH domain"/>
    <property type="match status" value="1"/>
</dbReference>
<name>A0A8C7XWV5_9TELE</name>
<dbReference type="PRINTS" id="PR01680">
    <property type="entry name" value="TNFACTORR6"/>
</dbReference>
<dbReference type="Proteomes" id="UP000694383">
    <property type="component" value="Unplaced"/>
</dbReference>
<dbReference type="InterPro" id="IPR000488">
    <property type="entry name" value="Death_dom"/>
</dbReference>
<dbReference type="Gene3D" id="1.10.533.10">
    <property type="entry name" value="Death Domain, Fas"/>
    <property type="match status" value="1"/>
</dbReference>
<keyword evidence="25" id="KW-1185">Reference proteome</keyword>
<dbReference type="SUPFAM" id="SSF57586">
    <property type="entry name" value="TNF receptor-like"/>
    <property type="match status" value="2"/>
</dbReference>
<evidence type="ECO:0000256" key="20">
    <source>
        <dbReference type="SAM" id="Phobius"/>
    </source>
</evidence>
<evidence type="ECO:0000256" key="14">
    <source>
        <dbReference type="ARBA" id="ARBA00023180"/>
    </source>
</evidence>
<keyword evidence="12" id="KW-0564">Palmitate</keyword>
<dbReference type="GO" id="GO:0005516">
    <property type="term" value="F:calmodulin binding"/>
    <property type="evidence" value="ECO:0007669"/>
    <property type="project" value="UniProtKB-KW"/>
</dbReference>
<dbReference type="CDD" id="cd13423">
    <property type="entry name" value="TNFRSF6_teleost"/>
    <property type="match status" value="1"/>
</dbReference>
<dbReference type="GeneTree" id="ENSGT00950000183126"/>
<evidence type="ECO:0000259" key="23">
    <source>
        <dbReference type="PROSITE" id="PS50050"/>
    </source>
</evidence>
<dbReference type="InterPro" id="IPR033998">
    <property type="entry name" value="TNFRSF6_death"/>
</dbReference>
<feature type="domain" description="TNFR-Cys" evidence="23">
    <location>
        <begin position="74"/>
        <end position="118"/>
    </location>
</feature>
<dbReference type="Ensembl" id="ENSOSIT00000021017.1">
    <property type="protein sequence ID" value="ENSOSIP00000019900.1"/>
    <property type="gene ID" value="ENSOSIG00000010675.1"/>
</dbReference>
<dbReference type="Gene3D" id="2.10.50.10">
    <property type="entry name" value="Tumor Necrosis Factor Receptor, subunit A, domain 2"/>
    <property type="match status" value="2"/>
</dbReference>
<dbReference type="GO" id="GO:0006924">
    <property type="term" value="P:activation-induced cell death of T cells"/>
    <property type="evidence" value="ECO:0007669"/>
    <property type="project" value="TreeGrafter"/>
</dbReference>
<dbReference type="InterPro" id="IPR008063">
    <property type="entry name" value="Fas_rcpt"/>
</dbReference>
<feature type="signal peptide" evidence="21">
    <location>
        <begin position="1"/>
        <end position="25"/>
    </location>
</feature>
<dbReference type="GO" id="GO:0009897">
    <property type="term" value="C:external side of plasma membrane"/>
    <property type="evidence" value="ECO:0007669"/>
    <property type="project" value="TreeGrafter"/>
</dbReference>
<comment type="subcellular location">
    <subcellularLocation>
        <location evidence="1">Cell membrane</location>
        <topology evidence="1">Single-pass type I membrane protein</topology>
    </subcellularLocation>
    <subcellularLocation>
        <location evidence="2">Membrane raft</location>
    </subcellularLocation>
</comment>
<keyword evidence="6" id="KW-0053">Apoptosis</keyword>
<keyword evidence="14" id="KW-0325">Glycoprotein</keyword>
<evidence type="ECO:0000256" key="18">
    <source>
        <dbReference type="ARBA" id="ARBA00032502"/>
    </source>
</evidence>
<evidence type="ECO:0000256" key="9">
    <source>
        <dbReference type="ARBA" id="ARBA00022860"/>
    </source>
</evidence>
<evidence type="ECO:0000256" key="10">
    <source>
        <dbReference type="ARBA" id="ARBA00022989"/>
    </source>
</evidence>